<gene>
    <name evidence="3" type="ORF">RM51_09700</name>
</gene>
<dbReference type="RefSeq" id="WP_039368332.1">
    <property type="nucleotide sequence ID" value="NZ_JWTA01000007.1"/>
</dbReference>
<dbReference type="InterPro" id="IPR000180">
    <property type="entry name" value="Dipep_AS"/>
</dbReference>
<dbReference type="PROSITE" id="PS51365">
    <property type="entry name" value="RENAL_DIPEPTIDASE_2"/>
    <property type="match status" value="1"/>
</dbReference>
<dbReference type="GO" id="GO:0070573">
    <property type="term" value="F:metallodipeptidase activity"/>
    <property type="evidence" value="ECO:0007669"/>
    <property type="project" value="InterPro"/>
</dbReference>
<dbReference type="Proteomes" id="UP000031167">
    <property type="component" value="Unassembled WGS sequence"/>
</dbReference>
<feature type="transmembrane region" description="Helical" evidence="2">
    <location>
        <begin position="12"/>
        <end position="33"/>
    </location>
</feature>
<evidence type="ECO:0000313" key="3">
    <source>
        <dbReference type="EMBL" id="KIC62919.1"/>
    </source>
</evidence>
<dbReference type="Pfam" id="PF01244">
    <property type="entry name" value="Peptidase_M19"/>
    <property type="match status" value="1"/>
</dbReference>
<evidence type="ECO:0000256" key="2">
    <source>
        <dbReference type="SAM" id="Phobius"/>
    </source>
</evidence>
<dbReference type="STRING" id="363331.RM51_09700"/>
<keyword evidence="2" id="KW-0812">Transmembrane</keyword>
<dbReference type="AlphaFoldDB" id="A0A0B4CNT4"/>
<feature type="region of interest" description="Disordered" evidence="1">
    <location>
        <begin position="311"/>
        <end position="345"/>
    </location>
</feature>
<dbReference type="PANTHER" id="PTHR10443:SF12">
    <property type="entry name" value="DIPEPTIDASE"/>
    <property type="match status" value="1"/>
</dbReference>
<keyword evidence="2" id="KW-1133">Transmembrane helix</keyword>
<organism evidence="3 4">
    <name type="scientific">Chryseobacterium taiwanense</name>
    <dbReference type="NCBI Taxonomy" id="363331"/>
    <lineage>
        <taxon>Bacteria</taxon>
        <taxon>Pseudomonadati</taxon>
        <taxon>Bacteroidota</taxon>
        <taxon>Flavobacteriia</taxon>
        <taxon>Flavobacteriales</taxon>
        <taxon>Weeksellaceae</taxon>
        <taxon>Chryseobacterium group</taxon>
        <taxon>Chryseobacterium</taxon>
    </lineage>
</organism>
<evidence type="ECO:0000256" key="1">
    <source>
        <dbReference type="SAM" id="MobiDB-lite"/>
    </source>
</evidence>
<dbReference type="EMBL" id="JWTA01000007">
    <property type="protein sequence ID" value="KIC62919.1"/>
    <property type="molecule type" value="Genomic_DNA"/>
</dbReference>
<dbReference type="InterPro" id="IPR008257">
    <property type="entry name" value="Pept_M19"/>
</dbReference>
<name>A0A0B4CNT4_9FLAO</name>
<dbReference type="InterPro" id="IPR032466">
    <property type="entry name" value="Metal_Hydrolase"/>
</dbReference>
<reference evidence="3 4" key="1">
    <citation type="submission" date="2014-12" db="EMBL/GenBank/DDBJ databases">
        <title>Genome sequencing of Chryseobacterium taiwanense TPW19.</title>
        <authorList>
            <person name="Tan P.W."/>
            <person name="Chan K.-G."/>
        </authorList>
    </citation>
    <scope>NUCLEOTIDE SEQUENCE [LARGE SCALE GENOMIC DNA]</scope>
    <source>
        <strain evidence="3 4">TPW19</strain>
    </source>
</reference>
<dbReference type="InterPro" id="IPR006311">
    <property type="entry name" value="TAT_signal"/>
</dbReference>
<sequence>MENSQQWSRRKFLTTLGGAGAVLMLNPLLSWTISEIDPRVSKIVANTIGIDTHNHIDVPLNAKELPGPKVDLMGEMKKSGLSAISMTFAVDYQKLENPGDAYNRFITGLDAMDVILKDNGIKRSLNFSDLKSYHQKHIPTVIQSVEGGHFLEGKIDRLHIAYERGLRQLGLLHDNDASVPLGDVYTNQPQFGGLTSFGSDIIKECNKMGILIDLAHANNETIDMALKVTTKPVLISHTGLDSQLGNNEFMAKMMKPRLISKEQAKIVAETGCVIGVWTHLAETPLDHAKNIRALVDVIGIDHVCIGTDTKLTPAYRSPNESRPKPNGNPNEKKQNFEEKKEERVGERTNLAWKDQKEGFYYTVVDALLKTGFTESEIEKIGGGNFCRVFDAATK</sequence>
<accession>A0A0B4CNT4</accession>
<dbReference type="PROSITE" id="PS00869">
    <property type="entry name" value="RENAL_DIPEPTIDASE_1"/>
    <property type="match status" value="1"/>
</dbReference>
<proteinExistence type="predicted"/>
<keyword evidence="4" id="KW-1185">Reference proteome</keyword>
<keyword evidence="2" id="KW-0472">Membrane</keyword>
<dbReference type="PANTHER" id="PTHR10443">
    <property type="entry name" value="MICROSOMAL DIPEPTIDASE"/>
    <property type="match status" value="1"/>
</dbReference>
<dbReference type="PROSITE" id="PS51318">
    <property type="entry name" value="TAT"/>
    <property type="match status" value="1"/>
</dbReference>
<dbReference type="SUPFAM" id="SSF51556">
    <property type="entry name" value="Metallo-dependent hydrolases"/>
    <property type="match status" value="1"/>
</dbReference>
<comment type="caution">
    <text evidence="3">The sequence shown here is derived from an EMBL/GenBank/DDBJ whole genome shotgun (WGS) entry which is preliminary data.</text>
</comment>
<dbReference type="Gene3D" id="3.20.20.140">
    <property type="entry name" value="Metal-dependent hydrolases"/>
    <property type="match status" value="1"/>
</dbReference>
<dbReference type="OrthoDB" id="9804920at2"/>
<dbReference type="GO" id="GO:0006508">
    <property type="term" value="P:proteolysis"/>
    <property type="evidence" value="ECO:0007669"/>
    <property type="project" value="InterPro"/>
</dbReference>
<evidence type="ECO:0000313" key="4">
    <source>
        <dbReference type="Proteomes" id="UP000031167"/>
    </source>
</evidence>
<feature type="compositionally biased region" description="Basic and acidic residues" evidence="1">
    <location>
        <begin position="330"/>
        <end position="345"/>
    </location>
</feature>
<protein>
    <submittedName>
        <fullName evidence="3">Peptidase M19</fullName>
    </submittedName>
</protein>